<reference evidence="2 3" key="1">
    <citation type="submission" date="2019-05" db="EMBL/GenBank/DDBJ databases">
        <title>Complete genome sequencing of Anaerostipes rhamnosivorans.</title>
        <authorList>
            <person name="Bui T.P.N."/>
            <person name="de Vos W.M."/>
        </authorList>
    </citation>
    <scope>NUCLEOTIDE SEQUENCE [LARGE SCALE GENOMIC DNA]</scope>
    <source>
        <strain evidence="2 3">1y2</strain>
    </source>
</reference>
<dbReference type="KEGG" id="arf:AR1Y2_0124"/>
<feature type="domain" description="Prenylated flavin chaperone LpdD-like" evidence="1">
    <location>
        <begin position="13"/>
        <end position="111"/>
    </location>
</feature>
<dbReference type="EMBL" id="CP040058">
    <property type="protein sequence ID" value="QCP33578.1"/>
    <property type="molecule type" value="Genomic_DNA"/>
</dbReference>
<accession>A0A4P8I7Y9</accession>
<dbReference type="RefSeq" id="WP_054335588.1">
    <property type="nucleotide sequence ID" value="NZ_CP040058.1"/>
</dbReference>
<keyword evidence="3" id="KW-1185">Reference proteome</keyword>
<organism evidence="2 3">
    <name type="scientific">Anaerostipes rhamnosivorans</name>
    <dbReference type="NCBI Taxonomy" id="1229621"/>
    <lineage>
        <taxon>Bacteria</taxon>
        <taxon>Bacillati</taxon>
        <taxon>Bacillota</taxon>
        <taxon>Clostridia</taxon>
        <taxon>Lachnospirales</taxon>
        <taxon>Lachnospiraceae</taxon>
        <taxon>Anaerostipes</taxon>
    </lineage>
</organism>
<protein>
    <recommendedName>
        <fullName evidence="1">Prenylated flavin chaperone LpdD-like domain-containing protein</fullName>
    </recommendedName>
</protein>
<evidence type="ECO:0000313" key="3">
    <source>
        <dbReference type="Proteomes" id="UP000298653"/>
    </source>
</evidence>
<evidence type="ECO:0000259" key="1">
    <source>
        <dbReference type="Pfam" id="PF21758"/>
    </source>
</evidence>
<dbReference type="AlphaFoldDB" id="A0A4P8I7Y9"/>
<gene>
    <name evidence="2" type="ORF">AR1Y2_0124</name>
</gene>
<dbReference type="InterPro" id="IPR048844">
    <property type="entry name" value="LpdD_chaperone-like"/>
</dbReference>
<sequence>MIKQTLLKTELFGYEICAHVTHLDEGIQVLIAGGSRTHIGAVSFMGYNGNIQTLQFPGHKDGYVSTRWANALWENLHEPVCIQCGIHYDRLENNQIKEVLNVCDEMLNTFLISL</sequence>
<proteinExistence type="predicted"/>
<name>A0A4P8I7Y9_9FIRM</name>
<dbReference type="OrthoDB" id="5878625at2"/>
<evidence type="ECO:0000313" key="2">
    <source>
        <dbReference type="EMBL" id="QCP33578.1"/>
    </source>
</evidence>
<dbReference type="Proteomes" id="UP000298653">
    <property type="component" value="Chromosome"/>
</dbReference>
<dbReference type="Pfam" id="PF21758">
    <property type="entry name" value="PAC_bac"/>
    <property type="match status" value="1"/>
</dbReference>